<dbReference type="InterPro" id="IPR038672">
    <property type="entry name" value="CpcT/CpeT_sf"/>
</dbReference>
<evidence type="ECO:0000256" key="3">
    <source>
        <dbReference type="SAM" id="MobiDB-lite"/>
    </source>
</evidence>
<sequence length="242" mass="27280">MVEVSSLNEEGGTSGNGNPDHNHKKNEEGRNGSRSITSVVMKALCVAGGFFLIQKLTKSTSPTRVDHAAIVAEALSGEKSSSEQAARDPMTYFKLRMLTCPAIEMVNGSKLLYFEKAFWRAPEKPYRQRFYVVKPCRKDMKCDVEMASYAIKNVEEYRNFCVRPDSQRPHSDEVLGNVAEHLNTVYLSQCERGRQCLYEGSTPPGGFPNSWNGATHYTSELTICRDGEIHCWDRFYNDEGNQ</sequence>
<name>A0AA38FT25_TAXCH</name>
<dbReference type="PANTHER" id="PTHR35137:SF1">
    <property type="entry name" value="CHROMOPHORE LYASE CRL, CHLOROPLASTIC"/>
    <property type="match status" value="1"/>
</dbReference>
<keyword evidence="2" id="KW-0456">Lyase</keyword>
<gene>
    <name evidence="4" type="ORF">KI387_036189</name>
</gene>
<dbReference type="Proteomes" id="UP000824469">
    <property type="component" value="Unassembled WGS sequence"/>
</dbReference>
<keyword evidence="5" id="KW-1185">Reference proteome</keyword>
<comment type="caution">
    <text evidence="4">The sequence shown here is derived from an EMBL/GenBank/DDBJ whole genome shotgun (WGS) entry which is preliminary data.</text>
</comment>
<evidence type="ECO:0000256" key="1">
    <source>
        <dbReference type="ARBA" id="ARBA00008206"/>
    </source>
</evidence>
<dbReference type="InterPro" id="IPR010404">
    <property type="entry name" value="CpcT/CpeT"/>
</dbReference>
<comment type="similarity">
    <text evidence="1">Belongs to the CpcT/CpeT biliprotein lyase family.</text>
</comment>
<protein>
    <submittedName>
        <fullName evidence="4">Uncharacterized protein</fullName>
    </submittedName>
</protein>
<accession>A0AA38FT25</accession>
<evidence type="ECO:0000256" key="2">
    <source>
        <dbReference type="ARBA" id="ARBA00023239"/>
    </source>
</evidence>
<dbReference type="EMBL" id="JAHRHJ020000007">
    <property type="protein sequence ID" value="KAH9308278.1"/>
    <property type="molecule type" value="Genomic_DNA"/>
</dbReference>
<dbReference type="OMA" id="YMVKPCS"/>
<evidence type="ECO:0000313" key="4">
    <source>
        <dbReference type="EMBL" id="KAH9308278.1"/>
    </source>
</evidence>
<dbReference type="GO" id="GO:0016829">
    <property type="term" value="F:lyase activity"/>
    <property type="evidence" value="ECO:0007669"/>
    <property type="project" value="UniProtKB-KW"/>
</dbReference>
<proteinExistence type="inferred from homology"/>
<reference evidence="4 5" key="1">
    <citation type="journal article" date="2021" name="Nat. Plants">
        <title>The Taxus genome provides insights into paclitaxel biosynthesis.</title>
        <authorList>
            <person name="Xiong X."/>
            <person name="Gou J."/>
            <person name="Liao Q."/>
            <person name="Li Y."/>
            <person name="Zhou Q."/>
            <person name="Bi G."/>
            <person name="Li C."/>
            <person name="Du R."/>
            <person name="Wang X."/>
            <person name="Sun T."/>
            <person name="Guo L."/>
            <person name="Liang H."/>
            <person name="Lu P."/>
            <person name="Wu Y."/>
            <person name="Zhang Z."/>
            <person name="Ro D.K."/>
            <person name="Shang Y."/>
            <person name="Huang S."/>
            <person name="Yan J."/>
        </authorList>
    </citation>
    <scope>NUCLEOTIDE SEQUENCE [LARGE SCALE GENOMIC DNA]</scope>
    <source>
        <strain evidence="4">Ta-2019</strain>
    </source>
</reference>
<dbReference type="AlphaFoldDB" id="A0AA38FT25"/>
<feature type="non-terminal residue" evidence="4">
    <location>
        <position position="242"/>
    </location>
</feature>
<evidence type="ECO:0000313" key="5">
    <source>
        <dbReference type="Proteomes" id="UP000824469"/>
    </source>
</evidence>
<dbReference type="Pfam" id="PF06206">
    <property type="entry name" value="CpeT"/>
    <property type="match status" value="1"/>
</dbReference>
<feature type="region of interest" description="Disordered" evidence="3">
    <location>
        <begin position="1"/>
        <end position="33"/>
    </location>
</feature>
<dbReference type="PANTHER" id="PTHR35137">
    <property type="entry name" value="CHROMOPHORE LYASE CRL, CHLOROPLASTIC"/>
    <property type="match status" value="1"/>
</dbReference>
<dbReference type="CDD" id="cd16338">
    <property type="entry name" value="CpcT"/>
    <property type="match status" value="1"/>
</dbReference>
<organism evidence="4 5">
    <name type="scientific">Taxus chinensis</name>
    <name type="common">Chinese yew</name>
    <name type="synonym">Taxus wallichiana var. chinensis</name>
    <dbReference type="NCBI Taxonomy" id="29808"/>
    <lineage>
        <taxon>Eukaryota</taxon>
        <taxon>Viridiplantae</taxon>
        <taxon>Streptophyta</taxon>
        <taxon>Embryophyta</taxon>
        <taxon>Tracheophyta</taxon>
        <taxon>Spermatophyta</taxon>
        <taxon>Pinopsida</taxon>
        <taxon>Pinidae</taxon>
        <taxon>Conifers II</taxon>
        <taxon>Cupressales</taxon>
        <taxon>Taxaceae</taxon>
        <taxon>Taxus</taxon>
    </lineage>
</organism>
<dbReference type="Gene3D" id="2.40.128.590">
    <property type="entry name" value="CpcT/CpeT domain"/>
    <property type="match status" value="1"/>
</dbReference>